<keyword evidence="1 2" id="KW-0732">Signal</keyword>
<dbReference type="Pfam" id="PF13505">
    <property type="entry name" value="OMP_b-brl"/>
    <property type="match status" value="1"/>
</dbReference>
<sequence length="222" mass="24034">MKYNNNGKTLLLALGILCASTLFTNSAVADGGQSEGTSKWKETSGWHLGIHFLSNNIGTERPVSENAFAVEEDGGGGSLFIGYDFTPVFGLRLAFANARHETNFVNNEVDHASATLEAHFRFNEGRQTRPYLFGGIGGASLINAAEPIETEVTGGVAVLGGGVQYQFSRRFSLDFGARLDMINWNEVRVTAEGNNGDRIELSDPVEEDGSAFKLMLGLVWHL</sequence>
<protein>
    <submittedName>
        <fullName evidence="4">Outer membrane beta-barrel protein</fullName>
    </submittedName>
</protein>
<dbReference type="EMBL" id="JABDJR010000228">
    <property type="protein sequence ID" value="NNF06313.1"/>
    <property type="molecule type" value="Genomic_DNA"/>
</dbReference>
<reference evidence="4 5" key="1">
    <citation type="submission" date="2020-03" db="EMBL/GenBank/DDBJ databases">
        <title>Metabolic flexibility allows generalist bacteria to become dominant in a frequently disturbed ecosystem.</title>
        <authorList>
            <person name="Chen Y.-J."/>
            <person name="Leung P.M."/>
            <person name="Bay S.K."/>
            <person name="Hugenholtz P."/>
            <person name="Kessler A.J."/>
            <person name="Shelley G."/>
            <person name="Waite D.W."/>
            <person name="Cook P.L."/>
            <person name="Greening C."/>
        </authorList>
    </citation>
    <scope>NUCLEOTIDE SEQUENCE [LARGE SCALE GENOMIC DNA]</scope>
    <source>
        <strain evidence="4">SS_bin_28</strain>
    </source>
</reference>
<accession>A0A7Y2EE30</accession>
<evidence type="ECO:0000256" key="2">
    <source>
        <dbReference type="SAM" id="SignalP"/>
    </source>
</evidence>
<name>A0A7Y2EE30_UNCEI</name>
<feature type="chain" id="PRO_5031350634" evidence="2">
    <location>
        <begin position="30"/>
        <end position="222"/>
    </location>
</feature>
<dbReference type="Gene3D" id="2.40.160.20">
    <property type="match status" value="1"/>
</dbReference>
<dbReference type="Proteomes" id="UP000547674">
    <property type="component" value="Unassembled WGS sequence"/>
</dbReference>
<feature type="domain" description="Outer membrane protein beta-barrel" evidence="3">
    <location>
        <begin position="44"/>
        <end position="179"/>
    </location>
</feature>
<dbReference type="InterPro" id="IPR011250">
    <property type="entry name" value="OMP/PagP_B-barrel"/>
</dbReference>
<evidence type="ECO:0000313" key="5">
    <source>
        <dbReference type="Proteomes" id="UP000547674"/>
    </source>
</evidence>
<comment type="caution">
    <text evidence="4">The sequence shown here is derived from an EMBL/GenBank/DDBJ whole genome shotgun (WGS) entry which is preliminary data.</text>
</comment>
<dbReference type="InterPro" id="IPR027385">
    <property type="entry name" value="Beta-barrel_OMP"/>
</dbReference>
<gene>
    <name evidence="4" type="ORF">HKN21_06105</name>
</gene>
<evidence type="ECO:0000256" key="1">
    <source>
        <dbReference type="ARBA" id="ARBA00022729"/>
    </source>
</evidence>
<evidence type="ECO:0000313" key="4">
    <source>
        <dbReference type="EMBL" id="NNF06313.1"/>
    </source>
</evidence>
<proteinExistence type="predicted"/>
<feature type="signal peptide" evidence="2">
    <location>
        <begin position="1"/>
        <end position="29"/>
    </location>
</feature>
<dbReference type="SUPFAM" id="SSF56925">
    <property type="entry name" value="OMPA-like"/>
    <property type="match status" value="1"/>
</dbReference>
<organism evidence="4 5">
    <name type="scientific">Eiseniibacteriota bacterium</name>
    <dbReference type="NCBI Taxonomy" id="2212470"/>
    <lineage>
        <taxon>Bacteria</taxon>
        <taxon>Candidatus Eiseniibacteriota</taxon>
    </lineage>
</organism>
<dbReference type="AlphaFoldDB" id="A0A7Y2EE30"/>
<evidence type="ECO:0000259" key="3">
    <source>
        <dbReference type="Pfam" id="PF13505"/>
    </source>
</evidence>